<reference evidence="2" key="1">
    <citation type="submission" date="2016-10" db="EMBL/GenBank/DDBJ databases">
        <authorList>
            <person name="Varghese N."/>
            <person name="Submissions S."/>
        </authorList>
    </citation>
    <scope>NUCLEOTIDE SEQUENCE [LARGE SCALE GENOMIC DNA]</scope>
    <source>
        <strain evidence="2">DSM 25157</strain>
    </source>
</reference>
<gene>
    <name evidence="1" type="ORF">SAMN05421875_101122</name>
</gene>
<evidence type="ECO:0000313" key="1">
    <source>
        <dbReference type="EMBL" id="SDZ73759.1"/>
    </source>
</evidence>
<protein>
    <submittedName>
        <fullName evidence="1">Uncharacterized protein</fullName>
    </submittedName>
</protein>
<sequence length="91" mass="10046">MPYVRTARAYVWVDTPSTAKPEKFVPAPEEIRWAQKPLPSHHGLCIGFADTSDGPFVAVKRSSGTFWLAAGQVLHHRELSDWLRAGFGAVA</sequence>
<evidence type="ECO:0000313" key="2">
    <source>
        <dbReference type="Proteomes" id="UP000199002"/>
    </source>
</evidence>
<dbReference type="EMBL" id="FNQJ01000001">
    <property type="protein sequence ID" value="SDZ73759.1"/>
    <property type="molecule type" value="Genomic_DNA"/>
</dbReference>
<organism evidence="1 2">
    <name type="scientific">Acidovorax soli</name>
    <dbReference type="NCBI Taxonomy" id="592050"/>
    <lineage>
        <taxon>Bacteria</taxon>
        <taxon>Pseudomonadati</taxon>
        <taxon>Pseudomonadota</taxon>
        <taxon>Betaproteobacteria</taxon>
        <taxon>Burkholderiales</taxon>
        <taxon>Comamonadaceae</taxon>
        <taxon>Acidovorax</taxon>
    </lineage>
</organism>
<name>A0A1H3VG72_9BURK</name>
<dbReference type="Proteomes" id="UP000199002">
    <property type="component" value="Unassembled WGS sequence"/>
</dbReference>
<proteinExistence type="predicted"/>
<accession>A0A1H3VG72</accession>
<dbReference type="AlphaFoldDB" id="A0A1H3VG72"/>
<keyword evidence="2" id="KW-1185">Reference proteome</keyword>